<comment type="caution">
    <text evidence="1">The sequence shown here is derived from an EMBL/GenBank/DDBJ whole genome shotgun (WGS) entry which is preliminary data.</text>
</comment>
<dbReference type="InterPro" id="IPR026444">
    <property type="entry name" value="Secre_tail"/>
</dbReference>
<dbReference type="SUPFAM" id="SSF101908">
    <property type="entry name" value="Putative isomerase YbhE"/>
    <property type="match status" value="1"/>
</dbReference>
<name>A0A938BQR7_UNCW3</name>
<dbReference type="Proteomes" id="UP000779900">
    <property type="component" value="Unassembled WGS sequence"/>
</dbReference>
<reference evidence="1" key="1">
    <citation type="submission" date="2019-03" db="EMBL/GenBank/DDBJ databases">
        <title>Lake Tanganyika Metagenome-Assembled Genomes (MAGs).</title>
        <authorList>
            <person name="Tran P."/>
        </authorList>
    </citation>
    <scope>NUCLEOTIDE SEQUENCE</scope>
    <source>
        <strain evidence="1">K_DeepCast_150m_m2_040</strain>
    </source>
</reference>
<dbReference type="InterPro" id="IPR013211">
    <property type="entry name" value="LVIVD"/>
</dbReference>
<organism evidence="1 2">
    <name type="scientific">candidate division WOR-3 bacterium</name>
    <dbReference type="NCBI Taxonomy" id="2052148"/>
    <lineage>
        <taxon>Bacteria</taxon>
        <taxon>Bacteria division WOR-3</taxon>
    </lineage>
</organism>
<dbReference type="NCBIfam" id="TIGR04183">
    <property type="entry name" value="Por_Secre_tail"/>
    <property type="match status" value="1"/>
</dbReference>
<evidence type="ECO:0000313" key="1">
    <source>
        <dbReference type="EMBL" id="MBM3330900.1"/>
    </source>
</evidence>
<accession>A0A938BQR7</accession>
<sequence>MSTRRWSAVLLLAATVVFGERLDDMALRDSMMVKGSLRGHRWLEKNGLESYLLRQSWRPTEDSGLRCVGRWSYGPSLKVSLQVTPGDTIICLTRGSGATLARFRSQDSVTFDLLGDLNFAGIPRRAIITDTIVVAGIHVGGTGLEVHGISNPAQPNLLSRVDLPVVNDIAVKDSFVYAACEDDTLRIYNIADPRQPVRVGACRDSCDLFMTQAGNYCYLVHVSGVNIVDVSNPASPHRVGRIGGEPLAVYVRDTLCYDMIFGEGLRIYNVKNPASPQEVGWLTLGDAMDLTMPSTEDTLLFTSLLDVVNVSNPASPSLVGHIDIPAEYEYGVAVVPAVNYALVANYTDGVVAVDVTNPANPTFDTTAFGAGSVLDIYVDGTKAYLASPLNGMTILDVSDPTRPSRLGGVDIVGLNPACMSVAARDSFAYMHWYQRPQFQSVDVSDPARPQRVAGVDVTNPPEDMVIRDSFVYIAEINKLQIVNVARPREPVLVGNCATQGDAYGLCVVDTLAYAANYPFAIIDVKQPSNPSIVGTIQRGAWNGTVRDTFLFLSSGGILVYSIARPDQPRLLDSLSVGTNTYWVEAVGTLLYAANRDGVRVIDASDVHNMRVRGFCTAPRTVNRLAYMSPHIYAACWEAGVSIYESTQVALSEPTKGGDVHAEPSVRPNPVTTSASISIYGKWPATVTVRDIAGRLMPCVVKNRGRGEVVLDIAVIPPGVYFVQSGTGATSARVKFVRQ</sequence>
<proteinExistence type="predicted"/>
<dbReference type="EMBL" id="VGIR01000013">
    <property type="protein sequence ID" value="MBM3330900.1"/>
    <property type="molecule type" value="Genomic_DNA"/>
</dbReference>
<dbReference type="Pfam" id="PF08309">
    <property type="entry name" value="LVIVD"/>
    <property type="match status" value="7"/>
</dbReference>
<protein>
    <submittedName>
        <fullName evidence="1">T9SS type A sorting domain-containing protein</fullName>
    </submittedName>
</protein>
<evidence type="ECO:0000313" key="2">
    <source>
        <dbReference type="Proteomes" id="UP000779900"/>
    </source>
</evidence>
<dbReference type="AlphaFoldDB" id="A0A938BQR7"/>
<gene>
    <name evidence="1" type="ORF">FJY68_03500</name>
</gene>